<dbReference type="EMBL" id="FZOY01000004">
    <property type="protein sequence ID" value="SNS85428.1"/>
    <property type="molecule type" value="Genomic_DNA"/>
</dbReference>
<proteinExistence type="predicted"/>
<feature type="chain" id="PRO_5012172952" evidence="1">
    <location>
        <begin position="22"/>
        <end position="164"/>
    </location>
</feature>
<evidence type="ECO:0000313" key="2">
    <source>
        <dbReference type="EMBL" id="SNS85428.1"/>
    </source>
</evidence>
<dbReference type="InterPro" id="IPR029033">
    <property type="entry name" value="His_PPase_superfam"/>
</dbReference>
<dbReference type="OrthoDB" id="3296006at2"/>
<keyword evidence="1" id="KW-0732">Signal</keyword>
<dbReference type="InterPro" id="IPR013078">
    <property type="entry name" value="His_Pase_superF_clade-1"/>
</dbReference>
<dbReference type="CDD" id="cd07067">
    <property type="entry name" value="HP_PGM_like"/>
    <property type="match status" value="1"/>
</dbReference>
<name>A0A239HWH2_9RHOB</name>
<dbReference type="AlphaFoldDB" id="A0A239HWH2"/>
<sequence length="164" mass="17401">MKTILLLTAILASLGWGSAAAAQEMVFVIRHAEKEAEGDDPPLTAAGRGRAEAWADLLKTSGIDIVLHTDAARSRETGEIIAASLDLERTEVPMTDTAGLMDLLAFDHDEDTVLVIAHTETIPGILFQLGVETPPDVKDDDFANLFLVAPVGDGAPVFVALLMP</sequence>
<protein>
    <submittedName>
        <fullName evidence="2">Histidine phosphatase superfamily (Branch 1)</fullName>
    </submittedName>
</protein>
<evidence type="ECO:0000256" key="1">
    <source>
        <dbReference type="SAM" id="SignalP"/>
    </source>
</evidence>
<feature type="signal peptide" evidence="1">
    <location>
        <begin position="1"/>
        <end position="21"/>
    </location>
</feature>
<dbReference type="Gene3D" id="3.40.50.1240">
    <property type="entry name" value="Phosphoglycerate mutase-like"/>
    <property type="match status" value="1"/>
</dbReference>
<dbReference type="Proteomes" id="UP000198426">
    <property type="component" value="Unassembled WGS sequence"/>
</dbReference>
<dbReference type="RefSeq" id="WP_089233159.1">
    <property type="nucleotide sequence ID" value="NZ_FZOY01000004.1"/>
</dbReference>
<dbReference type="Pfam" id="PF00300">
    <property type="entry name" value="His_Phos_1"/>
    <property type="match status" value="1"/>
</dbReference>
<accession>A0A239HWH2</accession>
<keyword evidence="3" id="KW-1185">Reference proteome</keyword>
<dbReference type="SUPFAM" id="SSF53254">
    <property type="entry name" value="Phosphoglycerate mutase-like"/>
    <property type="match status" value="1"/>
</dbReference>
<reference evidence="2 3" key="1">
    <citation type="submission" date="2017-06" db="EMBL/GenBank/DDBJ databases">
        <authorList>
            <person name="Kim H.J."/>
            <person name="Triplett B.A."/>
        </authorList>
    </citation>
    <scope>NUCLEOTIDE SEQUENCE [LARGE SCALE GENOMIC DNA]</scope>
    <source>
        <strain evidence="2 3">DSM 29339</strain>
    </source>
</reference>
<evidence type="ECO:0000313" key="3">
    <source>
        <dbReference type="Proteomes" id="UP000198426"/>
    </source>
</evidence>
<organism evidence="2 3">
    <name type="scientific">Tropicimonas sediminicola</name>
    <dbReference type="NCBI Taxonomy" id="1031541"/>
    <lineage>
        <taxon>Bacteria</taxon>
        <taxon>Pseudomonadati</taxon>
        <taxon>Pseudomonadota</taxon>
        <taxon>Alphaproteobacteria</taxon>
        <taxon>Rhodobacterales</taxon>
        <taxon>Roseobacteraceae</taxon>
        <taxon>Tropicimonas</taxon>
    </lineage>
</organism>
<gene>
    <name evidence="2" type="ORF">SAMN05421757_10456</name>
</gene>